<evidence type="ECO:0000256" key="11">
    <source>
        <dbReference type="ARBA" id="ARBA00062450"/>
    </source>
</evidence>
<dbReference type="InterPro" id="IPR052260">
    <property type="entry name" value="Autophagy_Rcpt_SigReg"/>
</dbReference>
<feature type="domain" description="PB1" evidence="17">
    <location>
        <begin position="2"/>
        <end position="90"/>
    </location>
</feature>
<evidence type="ECO:0000256" key="12">
    <source>
        <dbReference type="ARBA" id="ARBA00071657"/>
    </source>
</evidence>
<feature type="compositionally biased region" description="Low complexity" evidence="15">
    <location>
        <begin position="200"/>
        <end position="212"/>
    </location>
</feature>
<dbReference type="InterPro" id="IPR000270">
    <property type="entry name" value="PB1_dom"/>
</dbReference>
<dbReference type="FunFam" id="3.10.20.90:FF:000320">
    <property type="entry name" value="Predicted protein"/>
    <property type="match status" value="1"/>
</dbReference>
<dbReference type="SUPFAM" id="SSF54277">
    <property type="entry name" value="CAD &amp; PB1 domains"/>
    <property type="match status" value="1"/>
</dbReference>
<dbReference type="GO" id="GO:0016235">
    <property type="term" value="C:aggresome"/>
    <property type="evidence" value="ECO:0007669"/>
    <property type="project" value="TreeGrafter"/>
</dbReference>
<evidence type="ECO:0000259" key="16">
    <source>
        <dbReference type="PROSITE" id="PS50135"/>
    </source>
</evidence>
<dbReference type="GO" id="GO:0005634">
    <property type="term" value="C:nucleus"/>
    <property type="evidence" value="ECO:0007669"/>
    <property type="project" value="UniProtKB-SubCell"/>
</dbReference>
<dbReference type="GO" id="GO:0070530">
    <property type="term" value="F:K63-linked polyubiquitin modification-dependent protein binding"/>
    <property type="evidence" value="ECO:0007669"/>
    <property type="project" value="TreeGrafter"/>
</dbReference>
<dbReference type="Gene3D" id="3.10.20.90">
    <property type="entry name" value="Phosphatidylinositol 3-kinase Catalytic Subunit, Chain A, domain 1"/>
    <property type="match status" value="1"/>
</dbReference>
<dbReference type="Pfam" id="PF16577">
    <property type="entry name" value="UBA_5"/>
    <property type="match status" value="1"/>
</dbReference>
<dbReference type="EMBL" id="BFAA01001498">
    <property type="protein sequence ID" value="GCB66352.1"/>
    <property type="molecule type" value="Genomic_DNA"/>
</dbReference>
<gene>
    <name evidence="18" type="ORF">scyTo_0004951</name>
</gene>
<keyword evidence="3" id="KW-0963">Cytoplasm</keyword>
<dbReference type="GO" id="GO:0008270">
    <property type="term" value="F:zinc ion binding"/>
    <property type="evidence" value="ECO:0007669"/>
    <property type="project" value="UniProtKB-KW"/>
</dbReference>
<dbReference type="STRING" id="75743.A0A401NZL5"/>
<dbReference type="SMART" id="SM00291">
    <property type="entry name" value="ZnF_ZZ"/>
    <property type="match status" value="1"/>
</dbReference>
<evidence type="ECO:0000256" key="2">
    <source>
        <dbReference type="ARBA" id="ARBA00004204"/>
    </source>
</evidence>
<proteinExistence type="predicted"/>
<dbReference type="AlphaFoldDB" id="A0A401NZL5"/>
<dbReference type="InterPro" id="IPR009060">
    <property type="entry name" value="UBA-like_sf"/>
</dbReference>
<evidence type="ECO:0000313" key="18">
    <source>
        <dbReference type="EMBL" id="GCB66352.1"/>
    </source>
</evidence>
<dbReference type="FunFam" id="1.10.8.10:FF:000034">
    <property type="entry name" value="Sequestosome 1"/>
    <property type="match status" value="1"/>
</dbReference>
<keyword evidence="9" id="KW-0539">Nucleus</keyword>
<keyword evidence="6 14" id="KW-0863">Zinc-finger</keyword>
<dbReference type="GO" id="GO:0000423">
    <property type="term" value="P:mitophagy"/>
    <property type="evidence" value="ECO:0007669"/>
    <property type="project" value="TreeGrafter"/>
</dbReference>
<dbReference type="InterPro" id="IPR043145">
    <property type="entry name" value="Znf_ZZ_sf"/>
</dbReference>
<dbReference type="InterPro" id="IPR034866">
    <property type="entry name" value="PB1_p62"/>
</dbReference>
<dbReference type="Proteomes" id="UP000288216">
    <property type="component" value="Unassembled WGS sequence"/>
</dbReference>
<dbReference type="InterPro" id="IPR053793">
    <property type="entry name" value="PB1-like"/>
</dbReference>
<reference evidence="18 19" key="1">
    <citation type="journal article" date="2018" name="Nat. Ecol. Evol.">
        <title>Shark genomes provide insights into elasmobranch evolution and the origin of vertebrates.</title>
        <authorList>
            <person name="Hara Y"/>
            <person name="Yamaguchi K"/>
            <person name="Onimaru K"/>
            <person name="Kadota M"/>
            <person name="Koyanagi M"/>
            <person name="Keeley SD"/>
            <person name="Tatsumi K"/>
            <person name="Tanaka K"/>
            <person name="Motone F"/>
            <person name="Kageyama Y"/>
            <person name="Nozu R"/>
            <person name="Adachi N"/>
            <person name="Nishimura O"/>
            <person name="Nakagawa R"/>
            <person name="Tanegashima C"/>
            <person name="Kiyatake I"/>
            <person name="Matsumoto R"/>
            <person name="Murakumo K"/>
            <person name="Nishida K"/>
            <person name="Terakita A"/>
            <person name="Kuratani S"/>
            <person name="Sato K"/>
            <person name="Hyodo S Kuraku.S."/>
        </authorList>
    </citation>
    <scope>NUCLEOTIDE SEQUENCE [LARGE SCALE GENOMIC DNA]</scope>
</reference>
<evidence type="ECO:0000256" key="3">
    <source>
        <dbReference type="ARBA" id="ARBA00022490"/>
    </source>
</evidence>
<evidence type="ECO:0000256" key="14">
    <source>
        <dbReference type="PROSITE-ProRule" id="PRU00228"/>
    </source>
</evidence>
<name>A0A401NZL5_SCYTO</name>
<evidence type="ECO:0000256" key="15">
    <source>
        <dbReference type="SAM" id="MobiDB-lite"/>
    </source>
</evidence>
<dbReference type="PROSITE" id="PS01357">
    <property type="entry name" value="ZF_ZZ_1"/>
    <property type="match status" value="1"/>
</dbReference>
<evidence type="ECO:0000256" key="13">
    <source>
        <dbReference type="ARBA" id="ARBA00081379"/>
    </source>
</evidence>
<dbReference type="OMA" id="FNNAFEW"/>
<dbReference type="CDD" id="cd14320">
    <property type="entry name" value="UBA_SQSTM"/>
    <property type="match status" value="1"/>
</dbReference>
<evidence type="ECO:0000256" key="5">
    <source>
        <dbReference type="ARBA" id="ARBA00022737"/>
    </source>
</evidence>
<dbReference type="PANTHER" id="PTHR15090:SF0">
    <property type="entry name" value="SEQUESTOSOME-1"/>
    <property type="match status" value="1"/>
</dbReference>
<comment type="function">
    <text evidence="10">Required for selective autophagy activation by ubiquitinated proteins. Implicated in sigma rhabdovirus multiplication and necessary for male fertility. Involved in activating transcription of Drs.</text>
</comment>
<evidence type="ECO:0000256" key="10">
    <source>
        <dbReference type="ARBA" id="ARBA00054138"/>
    </source>
</evidence>
<dbReference type="PROSITE" id="PS50135">
    <property type="entry name" value="ZF_ZZ_2"/>
    <property type="match status" value="1"/>
</dbReference>
<dbReference type="InterPro" id="IPR033741">
    <property type="entry name" value="SQSTM_UBA"/>
</dbReference>
<evidence type="ECO:0000259" key="17">
    <source>
        <dbReference type="PROSITE" id="PS51745"/>
    </source>
</evidence>
<protein>
    <recommendedName>
        <fullName evidence="12">Protein ref(2)P</fullName>
    </recommendedName>
    <alternativeName>
        <fullName evidence="13">Refractory to sigma P</fullName>
    </alternativeName>
</protein>
<feature type="region of interest" description="Disordered" evidence="15">
    <location>
        <begin position="254"/>
        <end position="296"/>
    </location>
</feature>
<sequence length="444" mass="49526">MAFNVKVYLLGKEETNREIRRFTVDHGVSTSFEYLYKKVGSVFQTLRSENFQMYYKDEEGDMIAFSSDDELMMALSFLKEGTFRVYIREKKECKHGQDKGTGPIHPNIICDACNGPVIGVRYKCSVCPDYDLCGPCKGKGFHKEHEMLLVQTPQFVHPFERFPRGMWHHKKRNGGLCHWAMAQQESFAQAAACSGRQQSPAAKLTPAEEAAASGSQKQDQNMNYLKNVGRNVAAMLSPLGIDVDIDVEHRGQRFKATECSGESQPTSAGNDPQPHPSSAEQRKERETANSSQEQSEPLLMDMDQSATNQNSFDAYTPSTVGTKTPSVDNNIDEEWTHLSDKGVDPSTGELQSMQQLCLQEYEESLNQRQSSSSYELGPTGLREAALYPHLPQDAEPCLIEALSQMLSMGFHDEGGWLTRLLQTKQCDIGSALDAMQPAKGPARK</sequence>
<dbReference type="Gene3D" id="3.30.60.90">
    <property type="match status" value="1"/>
</dbReference>
<organism evidence="18 19">
    <name type="scientific">Scyliorhinus torazame</name>
    <name type="common">Cloudy catshark</name>
    <name type="synonym">Catulus torazame</name>
    <dbReference type="NCBI Taxonomy" id="75743"/>
    <lineage>
        <taxon>Eukaryota</taxon>
        <taxon>Metazoa</taxon>
        <taxon>Chordata</taxon>
        <taxon>Craniata</taxon>
        <taxon>Vertebrata</taxon>
        <taxon>Chondrichthyes</taxon>
        <taxon>Elasmobranchii</taxon>
        <taxon>Galeomorphii</taxon>
        <taxon>Galeoidea</taxon>
        <taxon>Carcharhiniformes</taxon>
        <taxon>Scyliorhinidae</taxon>
        <taxon>Scyliorhinus</taxon>
    </lineage>
</organism>
<dbReference type="PROSITE" id="PS51745">
    <property type="entry name" value="PB1"/>
    <property type="match status" value="1"/>
</dbReference>
<keyword evidence="19" id="KW-1185">Reference proteome</keyword>
<evidence type="ECO:0000256" key="7">
    <source>
        <dbReference type="ARBA" id="ARBA00022833"/>
    </source>
</evidence>
<dbReference type="CDD" id="cd06402">
    <property type="entry name" value="PB1_p62"/>
    <property type="match status" value="1"/>
</dbReference>
<dbReference type="OrthoDB" id="441278at2759"/>
<feature type="region of interest" description="Disordered" evidence="15">
    <location>
        <begin position="308"/>
        <end position="327"/>
    </location>
</feature>
<dbReference type="GO" id="GO:0005080">
    <property type="term" value="F:protein kinase C binding"/>
    <property type="evidence" value="ECO:0007669"/>
    <property type="project" value="TreeGrafter"/>
</dbReference>
<comment type="subcellular location">
    <subcellularLocation>
        <location evidence="2">Cytoplasm</location>
        <location evidence="2">Myofibril</location>
        <location evidence="2">Sarcomere</location>
    </subcellularLocation>
    <subcellularLocation>
        <location evidence="1">Nucleus</location>
    </subcellularLocation>
</comment>
<feature type="compositionally biased region" description="Polar residues" evidence="15">
    <location>
        <begin position="260"/>
        <end position="270"/>
    </location>
</feature>
<dbReference type="InterPro" id="IPR000433">
    <property type="entry name" value="Znf_ZZ"/>
</dbReference>
<dbReference type="SUPFAM" id="SSF46934">
    <property type="entry name" value="UBA-like"/>
    <property type="match status" value="1"/>
</dbReference>
<dbReference type="GO" id="GO:0007032">
    <property type="term" value="P:endosome organization"/>
    <property type="evidence" value="ECO:0007669"/>
    <property type="project" value="TreeGrafter"/>
</dbReference>
<dbReference type="SUPFAM" id="SSF57850">
    <property type="entry name" value="RING/U-box"/>
    <property type="match status" value="1"/>
</dbReference>
<comment type="caution">
    <text evidence="18">The sequence shown here is derived from an EMBL/GenBank/DDBJ whole genome shotgun (WGS) entry which is preliminary data.</text>
</comment>
<dbReference type="Pfam" id="PF00564">
    <property type="entry name" value="PB1"/>
    <property type="match status" value="1"/>
</dbReference>
<evidence type="ECO:0000256" key="8">
    <source>
        <dbReference type="ARBA" id="ARBA00023163"/>
    </source>
</evidence>
<keyword evidence="7" id="KW-0862">Zinc</keyword>
<dbReference type="FunFam" id="3.30.60.90:FF:000016">
    <property type="entry name" value="Refractory to sigma P"/>
    <property type="match status" value="1"/>
</dbReference>
<dbReference type="PANTHER" id="PTHR15090">
    <property type="entry name" value="SEQUESTOSOME 1-RELATED"/>
    <property type="match status" value="1"/>
</dbReference>
<evidence type="ECO:0000256" key="4">
    <source>
        <dbReference type="ARBA" id="ARBA00022723"/>
    </source>
</evidence>
<evidence type="ECO:0000256" key="9">
    <source>
        <dbReference type="ARBA" id="ARBA00023242"/>
    </source>
</evidence>
<accession>A0A401NZL5</accession>
<dbReference type="Gene3D" id="1.10.8.10">
    <property type="entry name" value="DNA helicase RuvA subunit, C-terminal domain"/>
    <property type="match status" value="1"/>
</dbReference>
<evidence type="ECO:0000256" key="6">
    <source>
        <dbReference type="ARBA" id="ARBA00022771"/>
    </source>
</evidence>
<dbReference type="CDD" id="cd02340">
    <property type="entry name" value="ZZ_NBR1_like"/>
    <property type="match status" value="1"/>
</dbReference>
<keyword evidence="5" id="KW-0677">Repeat</keyword>
<comment type="subunit">
    <text evidence="11">Interacts with aPKC and Traf6.</text>
</comment>
<feature type="domain" description="ZZ-type" evidence="16">
    <location>
        <begin position="105"/>
        <end position="155"/>
    </location>
</feature>
<keyword evidence="8" id="KW-0804">Transcription</keyword>
<dbReference type="SMART" id="SM00666">
    <property type="entry name" value="PB1"/>
    <property type="match status" value="1"/>
</dbReference>
<evidence type="ECO:0000313" key="19">
    <source>
        <dbReference type="Proteomes" id="UP000288216"/>
    </source>
</evidence>
<dbReference type="GO" id="GO:0044753">
    <property type="term" value="C:amphisome"/>
    <property type="evidence" value="ECO:0007669"/>
    <property type="project" value="TreeGrafter"/>
</dbReference>
<dbReference type="Pfam" id="PF00569">
    <property type="entry name" value="ZZ"/>
    <property type="match status" value="1"/>
</dbReference>
<feature type="region of interest" description="Disordered" evidence="15">
    <location>
        <begin position="199"/>
        <end position="218"/>
    </location>
</feature>
<dbReference type="GO" id="GO:0035973">
    <property type="term" value="P:aggrephagy"/>
    <property type="evidence" value="ECO:0007669"/>
    <property type="project" value="TreeGrafter"/>
</dbReference>
<evidence type="ECO:0000256" key="1">
    <source>
        <dbReference type="ARBA" id="ARBA00004123"/>
    </source>
</evidence>
<keyword evidence="4" id="KW-0479">Metal-binding</keyword>
<dbReference type="GO" id="GO:0030017">
    <property type="term" value="C:sarcomere"/>
    <property type="evidence" value="ECO:0007669"/>
    <property type="project" value="UniProtKB-SubCell"/>
</dbReference>